<evidence type="ECO:0000256" key="10">
    <source>
        <dbReference type="ARBA" id="ARBA00033270"/>
    </source>
</evidence>
<dbReference type="Proteomes" id="UP000759273">
    <property type="component" value="Unassembled WGS sequence"/>
</dbReference>
<comment type="caution">
    <text evidence="18">The sequence shown here is derived from an EMBL/GenBank/DDBJ whole genome shotgun (WGS) entry which is preliminary data.</text>
</comment>
<evidence type="ECO:0000256" key="17">
    <source>
        <dbReference type="SAM" id="Phobius"/>
    </source>
</evidence>
<evidence type="ECO:0000256" key="7">
    <source>
        <dbReference type="ARBA" id="ARBA00022989"/>
    </source>
</evidence>
<evidence type="ECO:0000256" key="1">
    <source>
        <dbReference type="ARBA" id="ARBA00004141"/>
    </source>
</evidence>
<evidence type="ECO:0000256" key="13">
    <source>
        <dbReference type="ARBA" id="ARBA00041418"/>
    </source>
</evidence>
<dbReference type="GO" id="GO:0008955">
    <property type="term" value="F:peptidoglycan glycosyltransferase activity"/>
    <property type="evidence" value="ECO:0007669"/>
    <property type="project" value="UniProtKB-EC"/>
</dbReference>
<feature type="transmembrane region" description="Helical" evidence="17">
    <location>
        <begin position="73"/>
        <end position="92"/>
    </location>
</feature>
<dbReference type="GO" id="GO:0009252">
    <property type="term" value="P:peptidoglycan biosynthetic process"/>
    <property type="evidence" value="ECO:0007669"/>
    <property type="project" value="UniProtKB-KW"/>
</dbReference>
<dbReference type="EMBL" id="JAGZGG010000003">
    <property type="protein sequence ID" value="MBS5331243.1"/>
    <property type="molecule type" value="Genomic_DNA"/>
</dbReference>
<evidence type="ECO:0000256" key="11">
    <source>
        <dbReference type="ARBA" id="ARBA00038053"/>
    </source>
</evidence>
<evidence type="ECO:0000256" key="3">
    <source>
        <dbReference type="ARBA" id="ARBA00022679"/>
    </source>
</evidence>
<accession>A0A943DET9</accession>
<feature type="transmembrane region" description="Helical" evidence="17">
    <location>
        <begin position="193"/>
        <end position="212"/>
    </location>
</feature>
<dbReference type="EC" id="2.4.99.28" evidence="14"/>
<dbReference type="Pfam" id="PF01098">
    <property type="entry name" value="FTSW_RODA_SPOVE"/>
    <property type="match status" value="1"/>
</dbReference>
<evidence type="ECO:0000256" key="14">
    <source>
        <dbReference type="ARBA" id="ARBA00044770"/>
    </source>
</evidence>
<evidence type="ECO:0000256" key="16">
    <source>
        <dbReference type="ARBA" id="ARBA00049966"/>
    </source>
</evidence>
<gene>
    <name evidence="18" type="ORF">KHY36_01775</name>
</gene>
<evidence type="ECO:0000256" key="15">
    <source>
        <dbReference type="ARBA" id="ARBA00049902"/>
    </source>
</evidence>
<comment type="catalytic activity">
    <reaction evidence="15">
        <text>[GlcNAc-(1-&gt;4)-Mur2Ac(oyl-L-Ala-gamma-D-Glu-L-Lys-D-Ala-D-Ala)](n)-di-trans,octa-cis-undecaprenyl diphosphate + beta-D-GlcNAc-(1-&gt;4)-Mur2Ac(oyl-L-Ala-gamma-D-Glu-L-Lys-D-Ala-D-Ala)-di-trans,octa-cis-undecaprenyl diphosphate = [GlcNAc-(1-&gt;4)-Mur2Ac(oyl-L-Ala-gamma-D-Glu-L-Lys-D-Ala-D-Ala)](n+1)-di-trans,octa-cis-undecaprenyl diphosphate + di-trans,octa-cis-undecaprenyl diphosphate + H(+)</text>
        <dbReference type="Rhea" id="RHEA:23708"/>
        <dbReference type="Rhea" id="RHEA-COMP:9602"/>
        <dbReference type="Rhea" id="RHEA-COMP:9603"/>
        <dbReference type="ChEBI" id="CHEBI:15378"/>
        <dbReference type="ChEBI" id="CHEBI:58405"/>
        <dbReference type="ChEBI" id="CHEBI:60033"/>
        <dbReference type="ChEBI" id="CHEBI:78435"/>
        <dbReference type="EC" id="2.4.99.28"/>
    </reaction>
</comment>
<comment type="similarity">
    <text evidence="11">Belongs to the SEDS family. FtsW subfamily.</text>
</comment>
<feature type="transmembrane region" description="Helical" evidence="17">
    <location>
        <begin position="40"/>
        <end position="61"/>
    </location>
</feature>
<evidence type="ECO:0000313" key="19">
    <source>
        <dbReference type="Proteomes" id="UP000759273"/>
    </source>
</evidence>
<dbReference type="GO" id="GO:0015648">
    <property type="term" value="F:lipid-linked peptidoglycan transporter activity"/>
    <property type="evidence" value="ECO:0007669"/>
    <property type="project" value="TreeGrafter"/>
</dbReference>
<keyword evidence="5" id="KW-0133">Cell shape</keyword>
<keyword evidence="2" id="KW-0328">Glycosyltransferase</keyword>
<dbReference type="PANTHER" id="PTHR30474">
    <property type="entry name" value="CELL CYCLE PROTEIN"/>
    <property type="match status" value="1"/>
</dbReference>
<evidence type="ECO:0000256" key="6">
    <source>
        <dbReference type="ARBA" id="ARBA00022984"/>
    </source>
</evidence>
<evidence type="ECO:0000256" key="2">
    <source>
        <dbReference type="ARBA" id="ARBA00022676"/>
    </source>
</evidence>
<feature type="transmembrane region" description="Helical" evidence="17">
    <location>
        <begin position="167"/>
        <end position="186"/>
    </location>
</feature>
<organism evidence="18 19">
    <name type="scientific">Subdoligranulum variabile</name>
    <dbReference type="NCBI Taxonomy" id="214851"/>
    <lineage>
        <taxon>Bacteria</taxon>
        <taxon>Bacillati</taxon>
        <taxon>Bacillota</taxon>
        <taxon>Clostridia</taxon>
        <taxon>Eubacteriales</taxon>
        <taxon>Oscillospiraceae</taxon>
        <taxon>Subdoligranulum</taxon>
    </lineage>
</organism>
<sequence length="426" mass="46517">MNTPSSLLGVLFDHTIGNILRMLAVIRLPKLERGRVSRGFVATLIVIMGYGLVMLFSASYSSGYANYGDVYHFIRPQSIIAVAGLGVMWLVSNINYRALRYMNESFYIITLVLLVAALFSPVDTNGTYRWVYFAGGAFSLQPSELAKFSVMLWTADMLDRDNDKKKSLWYGLLKPALPLVPILVLLKMEPHNSAMMLLCLIFVTMIACNGSAMRWWPLAGAGTVAGAIAYVKHLASGEGYAAGRLGGVWGLTPTNTAGMQWQTRQSIYAICTGGLFGVGIGNSVQKHQWLPYAENDFVFAVIGEELGFVGAIALIALFAALVIQGIFIALRAPDLYGTLLGIGIVSQVAWQVFLHIGVGTALLPNTGISLPFFSYGGTSLLLLLGEMGVLLSISRAGNAREERMAEQHRAETDRMLHRTRYRRGTV</sequence>
<feature type="transmembrane region" description="Helical" evidence="17">
    <location>
        <begin position="373"/>
        <end position="393"/>
    </location>
</feature>
<feature type="transmembrane region" description="Helical" evidence="17">
    <location>
        <begin position="335"/>
        <end position="353"/>
    </location>
</feature>
<evidence type="ECO:0000313" key="18">
    <source>
        <dbReference type="EMBL" id="MBS5331243.1"/>
    </source>
</evidence>
<keyword evidence="7 17" id="KW-1133">Transmembrane helix</keyword>
<keyword evidence="6" id="KW-0573">Peptidoglycan synthesis</keyword>
<reference evidence="18" key="1">
    <citation type="submission" date="2021-02" db="EMBL/GenBank/DDBJ databases">
        <title>Infant gut strain persistence is associated with maternal origin, phylogeny, and functional potential including surface adhesion and iron acquisition.</title>
        <authorList>
            <person name="Lou Y.C."/>
        </authorList>
    </citation>
    <scope>NUCLEOTIDE SEQUENCE</scope>
    <source>
        <strain evidence="18">L3_101_000M1_dasL3_101_000M1_concoct_87</strain>
    </source>
</reference>
<evidence type="ECO:0000256" key="5">
    <source>
        <dbReference type="ARBA" id="ARBA00022960"/>
    </source>
</evidence>
<keyword evidence="8 17" id="KW-0472">Membrane</keyword>
<name>A0A943DET9_9FIRM</name>
<evidence type="ECO:0000256" key="8">
    <source>
        <dbReference type="ARBA" id="ARBA00023136"/>
    </source>
</evidence>
<comment type="function">
    <text evidence="16">Peptidoglycan polymerase that is essential for cell division.</text>
</comment>
<dbReference type="GO" id="GO:0005886">
    <property type="term" value="C:plasma membrane"/>
    <property type="evidence" value="ECO:0007669"/>
    <property type="project" value="TreeGrafter"/>
</dbReference>
<dbReference type="GO" id="GO:0051301">
    <property type="term" value="P:cell division"/>
    <property type="evidence" value="ECO:0007669"/>
    <property type="project" value="InterPro"/>
</dbReference>
<evidence type="ECO:0000256" key="9">
    <source>
        <dbReference type="ARBA" id="ARBA00032370"/>
    </source>
</evidence>
<keyword evidence="3" id="KW-0808">Transferase</keyword>
<dbReference type="GO" id="GO:0008360">
    <property type="term" value="P:regulation of cell shape"/>
    <property type="evidence" value="ECO:0007669"/>
    <property type="project" value="UniProtKB-KW"/>
</dbReference>
<dbReference type="AlphaFoldDB" id="A0A943DET9"/>
<dbReference type="InterPro" id="IPR001182">
    <property type="entry name" value="FtsW/RodA"/>
</dbReference>
<evidence type="ECO:0000256" key="12">
    <source>
        <dbReference type="ARBA" id="ARBA00041185"/>
    </source>
</evidence>
<protein>
    <recommendedName>
        <fullName evidence="12">Probable peptidoglycan glycosyltransferase FtsW</fullName>
        <ecNumber evidence="14">2.4.99.28</ecNumber>
    </recommendedName>
    <alternativeName>
        <fullName evidence="13">Cell division protein FtsW</fullName>
    </alternativeName>
    <alternativeName>
        <fullName evidence="10">Cell wall polymerase</fullName>
    </alternativeName>
    <alternativeName>
        <fullName evidence="9">Peptidoglycan polymerase</fullName>
    </alternativeName>
</protein>
<dbReference type="GO" id="GO:0032153">
    <property type="term" value="C:cell division site"/>
    <property type="evidence" value="ECO:0007669"/>
    <property type="project" value="TreeGrafter"/>
</dbReference>
<keyword evidence="4 17" id="KW-0812">Transmembrane</keyword>
<evidence type="ECO:0000256" key="4">
    <source>
        <dbReference type="ARBA" id="ARBA00022692"/>
    </source>
</evidence>
<comment type="subcellular location">
    <subcellularLocation>
        <location evidence="1">Membrane</location>
        <topology evidence="1">Multi-pass membrane protein</topology>
    </subcellularLocation>
</comment>
<feature type="transmembrane region" description="Helical" evidence="17">
    <location>
        <begin position="104"/>
        <end position="122"/>
    </location>
</feature>
<proteinExistence type="inferred from homology"/>
<dbReference type="PANTHER" id="PTHR30474:SF2">
    <property type="entry name" value="PEPTIDOGLYCAN GLYCOSYLTRANSFERASE FTSW-RELATED"/>
    <property type="match status" value="1"/>
</dbReference>
<feature type="transmembrane region" description="Helical" evidence="17">
    <location>
        <begin position="297"/>
        <end position="323"/>
    </location>
</feature>